<dbReference type="AlphaFoldDB" id="A0A1H2KZK2"/>
<name>A0A1H2KZK2_9ACTN</name>
<dbReference type="OrthoDB" id="5194022at2"/>
<keyword evidence="4" id="KW-1185">Reference proteome</keyword>
<feature type="region of interest" description="Disordered" evidence="1">
    <location>
        <begin position="61"/>
        <end position="90"/>
    </location>
</feature>
<keyword evidence="2" id="KW-0472">Membrane</keyword>
<feature type="transmembrane region" description="Helical" evidence="2">
    <location>
        <begin position="37"/>
        <end position="59"/>
    </location>
</feature>
<dbReference type="RefSeq" id="WP_046770056.1">
    <property type="nucleotide sequence ID" value="NZ_LBMC01000018.1"/>
</dbReference>
<evidence type="ECO:0000313" key="4">
    <source>
        <dbReference type="Proteomes" id="UP000182977"/>
    </source>
</evidence>
<sequence length="240" mass="25282">MTLRTRLDDLAADAPGPGTLDLDRLHGRIVRRRRARLASAGAAVVLTATAASVAAVGLLDQEGPPPVAGESTPTPSGPPTVEKSPPPGPQLAFNAPGCGEEVATQGLAPETPLEMTVDLDDTVDLDRDWAEPIGTATITNVSEEPFSGATGRFPGAFVVRDDSVVTEVGPQQASLHGVMLAQGQSVTYPVHSFLRQCTPDETTQPQHEPLEPGTYQVYVEFEFVDAFTLYSGPLELEVTG</sequence>
<keyword evidence="2" id="KW-0812">Transmembrane</keyword>
<gene>
    <name evidence="3" type="ORF">SAMN04488563_4679</name>
</gene>
<reference evidence="4" key="1">
    <citation type="submission" date="2016-10" db="EMBL/GenBank/DDBJ databases">
        <authorList>
            <person name="Varghese N."/>
            <person name="Submissions S."/>
        </authorList>
    </citation>
    <scope>NUCLEOTIDE SEQUENCE [LARGE SCALE GENOMIC DNA]</scope>
    <source>
        <strain evidence="4">DSM 45079</strain>
    </source>
</reference>
<evidence type="ECO:0000256" key="2">
    <source>
        <dbReference type="SAM" id="Phobius"/>
    </source>
</evidence>
<dbReference type="EMBL" id="LT629791">
    <property type="protein sequence ID" value="SDU74119.1"/>
    <property type="molecule type" value="Genomic_DNA"/>
</dbReference>
<evidence type="ECO:0000256" key="1">
    <source>
        <dbReference type="SAM" id="MobiDB-lite"/>
    </source>
</evidence>
<protein>
    <submittedName>
        <fullName evidence="3">Uncharacterized protein</fullName>
    </submittedName>
</protein>
<organism evidence="3 4">
    <name type="scientific">Jiangella alkaliphila</name>
    <dbReference type="NCBI Taxonomy" id="419479"/>
    <lineage>
        <taxon>Bacteria</taxon>
        <taxon>Bacillati</taxon>
        <taxon>Actinomycetota</taxon>
        <taxon>Actinomycetes</taxon>
        <taxon>Jiangellales</taxon>
        <taxon>Jiangellaceae</taxon>
        <taxon>Jiangella</taxon>
    </lineage>
</organism>
<accession>A0A1H2KZK2</accession>
<evidence type="ECO:0000313" key="3">
    <source>
        <dbReference type="EMBL" id="SDU74119.1"/>
    </source>
</evidence>
<keyword evidence="2" id="KW-1133">Transmembrane helix</keyword>
<proteinExistence type="predicted"/>
<dbReference type="Proteomes" id="UP000182977">
    <property type="component" value="Chromosome I"/>
</dbReference>